<organism evidence="1 2">
    <name type="scientific">Galerina marginata (strain CBS 339.88)</name>
    <dbReference type="NCBI Taxonomy" id="685588"/>
    <lineage>
        <taxon>Eukaryota</taxon>
        <taxon>Fungi</taxon>
        <taxon>Dikarya</taxon>
        <taxon>Basidiomycota</taxon>
        <taxon>Agaricomycotina</taxon>
        <taxon>Agaricomycetes</taxon>
        <taxon>Agaricomycetidae</taxon>
        <taxon>Agaricales</taxon>
        <taxon>Agaricineae</taxon>
        <taxon>Strophariaceae</taxon>
        <taxon>Galerina</taxon>
    </lineage>
</organism>
<evidence type="ECO:0000313" key="2">
    <source>
        <dbReference type="Proteomes" id="UP000027222"/>
    </source>
</evidence>
<sequence length="91" mass="10089">MLTSRNCMAHDSPLQLYQILVVFLLSNPPTSSTVVVRHFGYPIHVSHTRVSVDGRGVASDVSPILPCILSRFLRTSQWSFVGWMVGQASEC</sequence>
<reference evidence="2" key="1">
    <citation type="journal article" date="2014" name="Proc. Natl. Acad. Sci. U.S.A.">
        <title>Extensive sampling of basidiomycete genomes demonstrates inadequacy of the white-rot/brown-rot paradigm for wood decay fungi.</title>
        <authorList>
            <person name="Riley R."/>
            <person name="Salamov A.A."/>
            <person name="Brown D.W."/>
            <person name="Nagy L.G."/>
            <person name="Floudas D."/>
            <person name="Held B.W."/>
            <person name="Levasseur A."/>
            <person name="Lombard V."/>
            <person name="Morin E."/>
            <person name="Otillar R."/>
            <person name="Lindquist E.A."/>
            <person name="Sun H."/>
            <person name="LaButti K.M."/>
            <person name="Schmutz J."/>
            <person name="Jabbour D."/>
            <person name="Luo H."/>
            <person name="Baker S.E."/>
            <person name="Pisabarro A.G."/>
            <person name="Walton J.D."/>
            <person name="Blanchette R.A."/>
            <person name="Henrissat B."/>
            <person name="Martin F."/>
            <person name="Cullen D."/>
            <person name="Hibbett D.S."/>
            <person name="Grigoriev I.V."/>
        </authorList>
    </citation>
    <scope>NUCLEOTIDE SEQUENCE [LARGE SCALE GENOMIC DNA]</scope>
    <source>
        <strain evidence="2">CBS 339.88</strain>
    </source>
</reference>
<gene>
    <name evidence="1" type="ORF">GALMADRAFT_253736</name>
</gene>
<dbReference type="Proteomes" id="UP000027222">
    <property type="component" value="Unassembled WGS sequence"/>
</dbReference>
<protein>
    <submittedName>
        <fullName evidence="1">Uncharacterized protein</fullName>
    </submittedName>
</protein>
<evidence type="ECO:0000313" key="1">
    <source>
        <dbReference type="EMBL" id="KDR71416.1"/>
    </source>
</evidence>
<dbReference type="EMBL" id="KL142392">
    <property type="protein sequence ID" value="KDR71416.1"/>
    <property type="molecule type" value="Genomic_DNA"/>
</dbReference>
<accession>A0A067SKJ5</accession>
<dbReference type="AlphaFoldDB" id="A0A067SKJ5"/>
<name>A0A067SKJ5_GALM3</name>
<keyword evidence="2" id="KW-1185">Reference proteome</keyword>
<proteinExistence type="predicted"/>
<dbReference type="HOGENOM" id="CLU_2427165_0_0_1"/>